<dbReference type="EC" id="3.1.1.3" evidence="3"/>
<comment type="catalytic activity">
    <reaction evidence="10">
        <text>a diacylglycerol + H2O = a monoacylglycerol + a fatty acid + H(+)</text>
        <dbReference type="Rhea" id="RHEA:32731"/>
        <dbReference type="ChEBI" id="CHEBI:15377"/>
        <dbReference type="ChEBI" id="CHEBI:15378"/>
        <dbReference type="ChEBI" id="CHEBI:17408"/>
        <dbReference type="ChEBI" id="CHEBI:18035"/>
        <dbReference type="ChEBI" id="CHEBI:28868"/>
    </reaction>
</comment>
<feature type="compositionally biased region" description="Polar residues" evidence="12">
    <location>
        <begin position="521"/>
        <end position="531"/>
    </location>
</feature>
<dbReference type="Proteomes" id="UP001216638">
    <property type="component" value="Chromosome 1"/>
</dbReference>
<comment type="catalytic activity">
    <reaction evidence="11">
        <text>a monoacylglycerol + H2O = glycerol + a fatty acid + H(+)</text>
        <dbReference type="Rhea" id="RHEA:15245"/>
        <dbReference type="ChEBI" id="CHEBI:15377"/>
        <dbReference type="ChEBI" id="CHEBI:15378"/>
        <dbReference type="ChEBI" id="CHEBI:17408"/>
        <dbReference type="ChEBI" id="CHEBI:17754"/>
        <dbReference type="ChEBI" id="CHEBI:28868"/>
    </reaction>
</comment>
<evidence type="ECO:0000313" key="14">
    <source>
        <dbReference type="EMBL" id="WFC94693.1"/>
    </source>
</evidence>
<comment type="subcellular location">
    <subcellularLocation>
        <location evidence="2">Secreted</location>
    </subcellularLocation>
</comment>
<protein>
    <recommendedName>
        <fullName evidence="3">triacylglycerol lipase</fullName>
        <ecNumber evidence="3">3.1.1.3</ecNumber>
    </recommendedName>
</protein>
<feature type="signal peptide" evidence="13">
    <location>
        <begin position="1"/>
        <end position="25"/>
    </location>
</feature>
<dbReference type="GO" id="GO:0004806">
    <property type="term" value="F:triacylglycerol lipase activity"/>
    <property type="evidence" value="ECO:0007669"/>
    <property type="project" value="UniProtKB-EC"/>
</dbReference>
<feature type="chain" id="PRO_5042005960" description="triacylglycerol lipase" evidence="13">
    <location>
        <begin position="26"/>
        <end position="542"/>
    </location>
</feature>
<comment type="catalytic activity">
    <reaction evidence="1">
        <text>a triacylglycerol + H2O = a diacylglycerol + a fatty acid + H(+)</text>
        <dbReference type="Rhea" id="RHEA:12044"/>
        <dbReference type="ChEBI" id="CHEBI:15377"/>
        <dbReference type="ChEBI" id="CHEBI:15378"/>
        <dbReference type="ChEBI" id="CHEBI:17855"/>
        <dbReference type="ChEBI" id="CHEBI:18035"/>
        <dbReference type="ChEBI" id="CHEBI:28868"/>
        <dbReference type="EC" id="3.1.1.3"/>
    </reaction>
</comment>
<dbReference type="GO" id="GO:0016042">
    <property type="term" value="P:lipid catabolic process"/>
    <property type="evidence" value="ECO:0007669"/>
    <property type="project" value="UniProtKB-KW"/>
</dbReference>
<dbReference type="AlphaFoldDB" id="A0AAF0DRH9"/>
<gene>
    <name evidence="14" type="ORF">MBRA1_001327</name>
</gene>
<dbReference type="SUPFAM" id="SSF53474">
    <property type="entry name" value="alpha/beta-Hydrolases"/>
    <property type="match status" value="1"/>
</dbReference>
<evidence type="ECO:0000256" key="13">
    <source>
        <dbReference type="SAM" id="SignalP"/>
    </source>
</evidence>
<keyword evidence="4" id="KW-0964">Secreted</keyword>
<evidence type="ECO:0000256" key="9">
    <source>
        <dbReference type="ARBA" id="ARBA00043986"/>
    </source>
</evidence>
<feature type="region of interest" description="Disordered" evidence="12">
    <location>
        <begin position="466"/>
        <end position="542"/>
    </location>
</feature>
<evidence type="ECO:0000256" key="2">
    <source>
        <dbReference type="ARBA" id="ARBA00004613"/>
    </source>
</evidence>
<comment type="similarity">
    <text evidence="9">Belongs to the AB hydrolase superfamily. Lipase family. Class Lip subfamily.</text>
</comment>
<keyword evidence="15" id="KW-1185">Reference proteome</keyword>
<evidence type="ECO:0000256" key="5">
    <source>
        <dbReference type="ARBA" id="ARBA00022801"/>
    </source>
</evidence>
<evidence type="ECO:0000256" key="8">
    <source>
        <dbReference type="ARBA" id="ARBA00023098"/>
    </source>
</evidence>
<dbReference type="Gene3D" id="3.40.50.1820">
    <property type="entry name" value="alpha/beta hydrolase"/>
    <property type="match status" value="1"/>
</dbReference>
<keyword evidence="5" id="KW-0378">Hydrolase</keyword>
<evidence type="ECO:0000256" key="11">
    <source>
        <dbReference type="ARBA" id="ARBA00048461"/>
    </source>
</evidence>
<dbReference type="PANTHER" id="PTHR34853:SF1">
    <property type="entry name" value="LIPASE 5"/>
    <property type="match status" value="1"/>
</dbReference>
<dbReference type="Pfam" id="PF03583">
    <property type="entry name" value="LIP"/>
    <property type="match status" value="1"/>
</dbReference>
<dbReference type="Gene3D" id="1.10.260.130">
    <property type="match status" value="1"/>
</dbReference>
<keyword evidence="13" id="KW-0732">Signal</keyword>
<reference evidence="14" key="1">
    <citation type="submission" date="2023-03" db="EMBL/GenBank/DDBJ databases">
        <title>Mating type loci evolution in Malassezia.</title>
        <authorList>
            <person name="Coelho M.A."/>
        </authorList>
    </citation>
    <scope>NUCLEOTIDE SEQUENCE</scope>
    <source>
        <strain evidence="14">CBS 14135</strain>
    </source>
</reference>
<dbReference type="PANTHER" id="PTHR34853">
    <property type="match status" value="1"/>
</dbReference>
<keyword evidence="8" id="KW-0443">Lipid metabolism</keyword>
<feature type="compositionally biased region" description="Gly residues" evidence="12">
    <location>
        <begin position="533"/>
        <end position="542"/>
    </location>
</feature>
<keyword evidence="6" id="KW-0442">Lipid degradation</keyword>
<evidence type="ECO:0000313" key="15">
    <source>
        <dbReference type="Proteomes" id="UP001216638"/>
    </source>
</evidence>
<name>A0AAF0DRH9_9BASI</name>
<evidence type="ECO:0000256" key="7">
    <source>
        <dbReference type="ARBA" id="ARBA00023026"/>
    </source>
</evidence>
<dbReference type="InterPro" id="IPR005152">
    <property type="entry name" value="Lipase_secreted"/>
</dbReference>
<sequence>MYSTGLVRWLVLAVVAVLPLVSALGLVPYPDQDPFYYPPNGWQNKQPGDILRSRKIQAASVGVLKFNLNAWQLLYRSNANNKHMPSYTVTTVLVPHNANKKRLVTVSSPENSNWIRCAPSYAFRYSGVLELTNFEPRWEQTLYMLYLEEGWVVNAPDHEGPNSANAAGISGGHMVLDSMRAVMNSKEIGMDSDAKLIGHGYSGGSIPNGWAAGLQSSYAPELNIVGWSLGGTASDPMMTLNFLDGSATAALSLIGAVGLVDGYRDELYDLFNNQIWTDEGKRAVWTAHHACVYEMVFLFMNQVIQSPKYIKGGKNLTDYPQITQITNKLIMGRNPKFVPRQPVFMFHAAYDEEIVWYQANNTAVAWCQQGANIRFLTETNPALNHVVTYLLNLPYIMEYMRDRFDGKSYYNGGCQFDAMSEYPLFDTSVLGERFTEILQITLDLLGKEIGPKDSIYRAKLANHQNPNKVGIIHPSGMKSTTITPGEGGNDSPASKIVRKTGKASSGNTSTESSSKNETKNGGDTTNINNYSGKGKGAGQGNN</sequence>
<evidence type="ECO:0000256" key="3">
    <source>
        <dbReference type="ARBA" id="ARBA00013279"/>
    </source>
</evidence>
<feature type="compositionally biased region" description="Low complexity" evidence="12">
    <location>
        <begin position="504"/>
        <end position="513"/>
    </location>
</feature>
<keyword evidence="7" id="KW-0843">Virulence</keyword>
<evidence type="ECO:0000256" key="12">
    <source>
        <dbReference type="SAM" id="MobiDB-lite"/>
    </source>
</evidence>
<evidence type="ECO:0000256" key="4">
    <source>
        <dbReference type="ARBA" id="ARBA00022525"/>
    </source>
</evidence>
<organism evidence="14 15">
    <name type="scientific">Malassezia brasiliensis</name>
    <dbReference type="NCBI Taxonomy" id="1821822"/>
    <lineage>
        <taxon>Eukaryota</taxon>
        <taxon>Fungi</taxon>
        <taxon>Dikarya</taxon>
        <taxon>Basidiomycota</taxon>
        <taxon>Ustilaginomycotina</taxon>
        <taxon>Malasseziomycetes</taxon>
        <taxon>Malasseziales</taxon>
        <taxon>Malasseziaceae</taxon>
        <taxon>Malassezia</taxon>
    </lineage>
</organism>
<dbReference type="GO" id="GO:0005576">
    <property type="term" value="C:extracellular region"/>
    <property type="evidence" value="ECO:0007669"/>
    <property type="project" value="UniProtKB-SubCell"/>
</dbReference>
<evidence type="ECO:0000256" key="6">
    <source>
        <dbReference type="ARBA" id="ARBA00022963"/>
    </source>
</evidence>
<accession>A0AAF0DRH9</accession>
<dbReference type="EMBL" id="CP119951">
    <property type="protein sequence ID" value="WFC94693.1"/>
    <property type="molecule type" value="Genomic_DNA"/>
</dbReference>
<dbReference type="InterPro" id="IPR029058">
    <property type="entry name" value="AB_hydrolase_fold"/>
</dbReference>
<proteinExistence type="inferred from homology"/>
<evidence type="ECO:0000256" key="10">
    <source>
        <dbReference type="ARBA" id="ARBA00047591"/>
    </source>
</evidence>
<evidence type="ECO:0000256" key="1">
    <source>
        <dbReference type="ARBA" id="ARBA00001024"/>
    </source>
</evidence>